<evidence type="ECO:0000313" key="2">
    <source>
        <dbReference type="Proteomes" id="UP001589734"/>
    </source>
</evidence>
<protein>
    <recommendedName>
        <fullName evidence="3">Outer membrane protein beta-barrel domain-containing protein</fullName>
    </recommendedName>
</protein>
<evidence type="ECO:0000313" key="1">
    <source>
        <dbReference type="EMBL" id="MFC0079833.1"/>
    </source>
</evidence>
<accession>A0ABV6BWK3</accession>
<name>A0ABV6BWK3_9FLAO</name>
<dbReference type="RefSeq" id="WP_379687641.1">
    <property type="nucleotide sequence ID" value="NZ_JBHLYW010000022.1"/>
</dbReference>
<sequence>MKLKIIFFLFILQFSYSQKTENTNLVKFNHDIRVNAIIPSNFGENFLAEANDSKIGIGTNFSFLRIHNFKLGVGYDYMPYSTTDITRAGNISSAQFHTAYGDISYEIKIAKKLNIEPYFGVGGAELKFKSDGRSFGKQTGENIRVGFNTDFQLAKRLSVFLGLCYLNSNLDINTSPEFVSYYDNAKLIQVNIGLKIH</sequence>
<dbReference type="Gene3D" id="2.40.160.20">
    <property type="match status" value="1"/>
</dbReference>
<gene>
    <name evidence="1" type="ORF">ACFFLS_22485</name>
</gene>
<evidence type="ECO:0008006" key="3">
    <source>
        <dbReference type="Google" id="ProtNLM"/>
    </source>
</evidence>
<keyword evidence="2" id="KW-1185">Reference proteome</keyword>
<dbReference type="Proteomes" id="UP001589734">
    <property type="component" value="Unassembled WGS sequence"/>
</dbReference>
<reference evidence="1 2" key="1">
    <citation type="submission" date="2024-09" db="EMBL/GenBank/DDBJ databases">
        <authorList>
            <person name="Sun Q."/>
            <person name="Mori K."/>
        </authorList>
    </citation>
    <scope>NUCLEOTIDE SEQUENCE [LARGE SCALE GENOMIC DNA]</scope>
    <source>
        <strain evidence="1 2">CGMCC 1.12926</strain>
    </source>
</reference>
<proteinExistence type="predicted"/>
<dbReference type="EMBL" id="JBHLYW010000022">
    <property type="protein sequence ID" value="MFC0079833.1"/>
    <property type="molecule type" value="Genomic_DNA"/>
</dbReference>
<comment type="caution">
    <text evidence="1">The sequence shown here is derived from an EMBL/GenBank/DDBJ whole genome shotgun (WGS) entry which is preliminary data.</text>
</comment>
<organism evidence="1 2">
    <name type="scientific">Flavobacterium procerum</name>
    <dbReference type="NCBI Taxonomy" id="1455569"/>
    <lineage>
        <taxon>Bacteria</taxon>
        <taxon>Pseudomonadati</taxon>
        <taxon>Bacteroidota</taxon>
        <taxon>Flavobacteriia</taxon>
        <taxon>Flavobacteriales</taxon>
        <taxon>Flavobacteriaceae</taxon>
        <taxon>Flavobacterium</taxon>
    </lineage>
</organism>
<dbReference type="InterPro" id="IPR011250">
    <property type="entry name" value="OMP/PagP_B-barrel"/>
</dbReference>
<dbReference type="SUPFAM" id="SSF56925">
    <property type="entry name" value="OMPA-like"/>
    <property type="match status" value="1"/>
</dbReference>